<protein>
    <submittedName>
        <fullName evidence="3">Uncharacterized protein</fullName>
    </submittedName>
</protein>
<keyword evidence="4" id="KW-1185">Reference proteome</keyword>
<evidence type="ECO:0000313" key="4">
    <source>
        <dbReference type="Proteomes" id="UP000291259"/>
    </source>
</evidence>
<keyword evidence="2" id="KW-0812">Transmembrane</keyword>
<gene>
    <name evidence="3" type="ORF">ET445_08270</name>
</gene>
<dbReference type="OrthoDB" id="4168812at2"/>
<evidence type="ECO:0000313" key="3">
    <source>
        <dbReference type="EMBL" id="QAY73340.1"/>
    </source>
</evidence>
<organism evidence="3 4">
    <name type="scientific">Agromyces protaetiae</name>
    <dbReference type="NCBI Taxonomy" id="2509455"/>
    <lineage>
        <taxon>Bacteria</taxon>
        <taxon>Bacillati</taxon>
        <taxon>Actinomycetota</taxon>
        <taxon>Actinomycetes</taxon>
        <taxon>Micrococcales</taxon>
        <taxon>Microbacteriaceae</taxon>
        <taxon>Agromyces</taxon>
    </lineage>
</organism>
<sequence>MLPLQWDSTGAFTSQIQPLKLTDGSIDNLQAQRATDGQVYFTSWAADGTLTLWAPESMAWRTPLVIDTLTGTGATEPQIIWSGSQTSSFDKPLIFCGIAAHGIDPFGNPGVVWFQQFGSGASPDYVQSDDAGVDDVDGLVGIRPHAGNGVGPDIYSMSGSVMMRFIDFGQGATTYGDFGGIDEFYTFGDEANPAIIVRNGTDIEVMSTFEENGVPSGFGPVVTVEEEVGRLYGLTTTATNGTFFLVEDGTGFLSVLSQDQTLGIWTRIPVRQNAATAYDVTTWRTQLTVLDANGIPVANTPVTVTPDRDVLFWQTTGSQLVTHAAGWETSTDQYGRLTVALPTVELDAPSLVVTITDKDGVTTYDFDVAPDGDVHAYLAGKGSLTGKPAFTGAALQSATDASGQPLAPNLDAATANAAASAVSSCIQAGKGTIDTTQTAAFSIDFSQGTPTYAESATSTAFDHLLPSNPTGGFFGDLMKDLHAIEHAIRKAVTKVTTVVTKYAGEAIGWVINLALDVGQVVQFAVNGLRSAITAIHGILSAIGAAVEKAIEWIRMLVDDLIGDTVSMAGVLDDLVRNSLVGGLQTAATQLKGLGDGYFTGLSDQVTSALADAGTQSAGSTAGSLTGAPPDPDAVAPPTGSPPVLGDSGFDGSGFLHDVTHNWLFEKIQHEFDTLFGDDADGFWDDTDGLMAQLMTDLGDIETLAEDLGVAVWDAVKAVATPSGARGMAVQKLLDAIGTLVADALRLADDAVKTLADLLNALAGFLGDLLDQPILELPLLTEVLSKLGHPVDLSTGRIVFMMVSFPTVLVQRIVGGGPLPVPPLSGDITVPTTGGLLEGDGYHDDTYEHWAELQLYLHGSVRFLHAFVDILSDFKVHSDTGTNLKPYRMTALVDSVLSLTLLTVTWPGAARTDGTAARPFATVPTAYWGPDGLAFVHWVVSAIGPLLGTALAALRIGNSNQVPAAPTGAIQWTKPYLWWLPCVSLLAFGATMGLGIHLSVQKHAAGKLGEADFIIEVVTTVLELIPRMFAPFAAQWINDTTYELPFAIKLGLDITQVFSGAGYYVQAARA</sequence>
<keyword evidence="2" id="KW-1133">Transmembrane helix</keyword>
<evidence type="ECO:0000256" key="1">
    <source>
        <dbReference type="SAM" id="MobiDB-lite"/>
    </source>
</evidence>
<dbReference type="Proteomes" id="UP000291259">
    <property type="component" value="Chromosome"/>
</dbReference>
<feature type="region of interest" description="Disordered" evidence="1">
    <location>
        <begin position="612"/>
        <end position="646"/>
    </location>
</feature>
<proteinExistence type="predicted"/>
<feature type="transmembrane region" description="Helical" evidence="2">
    <location>
        <begin position="975"/>
        <end position="997"/>
    </location>
</feature>
<evidence type="ECO:0000256" key="2">
    <source>
        <dbReference type="SAM" id="Phobius"/>
    </source>
</evidence>
<feature type="compositionally biased region" description="Polar residues" evidence="1">
    <location>
        <begin position="612"/>
        <end position="623"/>
    </location>
</feature>
<dbReference type="AlphaFoldDB" id="A0A4P6FAU5"/>
<reference evidence="3 4" key="1">
    <citation type="submission" date="2019-01" db="EMBL/GenBank/DDBJ databases">
        <title>Genome sequencing of strain FW100M-8.</title>
        <authorList>
            <person name="Heo J."/>
            <person name="Kim S.-J."/>
            <person name="Kim J.-S."/>
            <person name="Hong S.-B."/>
            <person name="Kwon S.-W."/>
        </authorList>
    </citation>
    <scope>NUCLEOTIDE SEQUENCE [LARGE SCALE GENOMIC DNA]</scope>
    <source>
        <strain evidence="3 4">FW100M-8</strain>
    </source>
</reference>
<dbReference type="RefSeq" id="WP_129190490.1">
    <property type="nucleotide sequence ID" value="NZ_CP035491.1"/>
</dbReference>
<accession>A0A4P6FAU5</accession>
<dbReference type="EMBL" id="CP035491">
    <property type="protein sequence ID" value="QAY73340.1"/>
    <property type="molecule type" value="Genomic_DNA"/>
</dbReference>
<dbReference type="KEGG" id="agf:ET445_08270"/>
<name>A0A4P6FAU5_9MICO</name>
<keyword evidence="2" id="KW-0472">Membrane</keyword>